<gene>
    <name evidence="2" type="ORF">MLD63_16730</name>
</gene>
<dbReference type="EMBL" id="JAKZEU010000008">
    <property type="protein sequence ID" value="MCQ0972066.1"/>
    <property type="molecule type" value="Genomic_DNA"/>
</dbReference>
<dbReference type="RefSeq" id="WP_255331069.1">
    <property type="nucleotide sequence ID" value="NZ_JAKZEU010000008.1"/>
</dbReference>
<feature type="region of interest" description="Disordered" evidence="1">
    <location>
        <begin position="143"/>
        <end position="175"/>
    </location>
</feature>
<comment type="caution">
    <text evidence="2">The sequence shown here is derived from an EMBL/GenBank/DDBJ whole genome shotgun (WGS) entry which is preliminary data.</text>
</comment>
<dbReference type="Proteomes" id="UP001203945">
    <property type="component" value="Unassembled WGS sequence"/>
</dbReference>
<evidence type="ECO:0000256" key="1">
    <source>
        <dbReference type="SAM" id="MobiDB-lite"/>
    </source>
</evidence>
<evidence type="ECO:0000313" key="2">
    <source>
        <dbReference type="EMBL" id="MCQ0972066.1"/>
    </source>
</evidence>
<evidence type="ECO:0000313" key="3">
    <source>
        <dbReference type="Proteomes" id="UP001203945"/>
    </source>
</evidence>
<dbReference type="InterPro" id="IPR006448">
    <property type="entry name" value="Phage_term_ssu_P27"/>
</dbReference>
<organism evidence="2 3">
    <name type="scientific">Paracoccus albicereus</name>
    <dbReference type="NCBI Taxonomy" id="2922394"/>
    <lineage>
        <taxon>Bacteria</taxon>
        <taxon>Pseudomonadati</taxon>
        <taxon>Pseudomonadota</taxon>
        <taxon>Alphaproteobacteria</taxon>
        <taxon>Rhodobacterales</taxon>
        <taxon>Paracoccaceae</taxon>
        <taxon>Paracoccus</taxon>
    </lineage>
</organism>
<protein>
    <submittedName>
        <fullName evidence="2">Phage terminase small subunit P27 family</fullName>
    </submittedName>
</protein>
<dbReference type="NCBIfam" id="TIGR01558">
    <property type="entry name" value="sm_term_P27"/>
    <property type="match status" value="1"/>
</dbReference>
<dbReference type="Pfam" id="PF05119">
    <property type="entry name" value="Terminase_4"/>
    <property type="match status" value="1"/>
</dbReference>
<reference evidence="2 3" key="1">
    <citation type="submission" date="2022-03" db="EMBL/GenBank/DDBJ databases">
        <authorList>
            <person name="He Y."/>
        </authorList>
    </citation>
    <scope>NUCLEOTIDE SEQUENCE [LARGE SCALE GENOMIC DNA]</scope>
    <source>
        <strain evidence="2 3">TK19116</strain>
    </source>
</reference>
<keyword evidence="3" id="KW-1185">Reference proteome</keyword>
<accession>A0ABT1MX32</accession>
<proteinExistence type="predicted"/>
<sequence>MRTGRKPIPRKPTLTKTRLNALPRCPSHLSHVAQKEWRRLATPLHEAGILTLADRSALAAYCQAYGRWAEAETKLAETPALLKTPSGYVQQSPWLSVANKQMELMGRFMAELGLTPVARARLSIELPETVTFPTMIQLVPYEGKTRTEAKDEGPRDRSGEGDTKPDRISGNRPIN</sequence>
<name>A0ABT1MX32_9RHOB</name>
<feature type="compositionally biased region" description="Basic and acidic residues" evidence="1">
    <location>
        <begin position="143"/>
        <end position="169"/>
    </location>
</feature>